<dbReference type="Gene3D" id="3.40.850.10">
    <property type="entry name" value="Kinesin motor domain"/>
    <property type="match status" value="2"/>
</dbReference>
<dbReference type="SUPFAM" id="SSF52540">
    <property type="entry name" value="P-loop containing nucleoside triphosphate hydrolases"/>
    <property type="match status" value="1"/>
</dbReference>
<sequence>MSKIWASHSPPVVVRCRPFNLAERKANAHSVVEWDHVWKEVSVRTGGLADKSSRETYTFDTVFGANTKQIDIYRSVVCPILDEVIMGYNCTIFAYGQTHAGKTFRMEEEDPLAGIIPHTLHQIFEKLTDNGTELSVKVLLLEIYNEELFYLLSLSSDVSESLQMFDDPHNKRGVIIKATLMNAYSSLSRSVFSVTIPMKETTVDGEAFVKTGKLNLVDLAVSENIGHSGAVDKRAREAGNINQSLLTLGRVIIALVERTPHVPYREPKLTRILQDSLGGHTRTSIIATVSPASLNLEETLSTLEYAHRAKNILNKPDINQKLTKKVLIKEYTEERTSETGSSCNS</sequence>
<evidence type="ECO:0000259" key="8">
    <source>
        <dbReference type="PROSITE" id="PS50067"/>
    </source>
</evidence>
<dbReference type="Proteomes" id="UP000429181">
    <property type="component" value="Chromosome 28"/>
</dbReference>
<evidence type="ECO:0000256" key="5">
    <source>
        <dbReference type="ARBA" id="ARBA00023175"/>
    </source>
</evidence>
<reference evidence="9" key="2">
    <citation type="submission" date="2025-08" db="UniProtKB">
        <authorList>
            <consortium name="Ensembl"/>
        </authorList>
    </citation>
    <scope>IDENTIFICATION</scope>
</reference>
<dbReference type="Ensembl" id="ENSBIXT00005031460.1">
    <property type="protein sequence ID" value="ENSBIXP00005018893.1"/>
    <property type="gene ID" value="ENSBIXG00005022170.1"/>
</dbReference>
<evidence type="ECO:0000313" key="9">
    <source>
        <dbReference type="Ensembl" id="ENSBIXP00005018893.1"/>
    </source>
</evidence>
<keyword evidence="5 7" id="KW-0505">Motor protein</keyword>
<dbReference type="GO" id="GO:0007018">
    <property type="term" value="P:microtubule-based movement"/>
    <property type="evidence" value="ECO:0007669"/>
    <property type="project" value="InterPro"/>
</dbReference>
<dbReference type="InterPro" id="IPR001752">
    <property type="entry name" value="Kinesin_motor_dom"/>
</dbReference>
<dbReference type="Pfam" id="PF00225">
    <property type="entry name" value="Kinesin"/>
    <property type="match status" value="1"/>
</dbReference>
<dbReference type="SMART" id="SM00129">
    <property type="entry name" value="KISc"/>
    <property type="match status" value="1"/>
</dbReference>
<evidence type="ECO:0000256" key="1">
    <source>
        <dbReference type="ARBA" id="ARBA00004245"/>
    </source>
</evidence>
<dbReference type="GO" id="GO:0051231">
    <property type="term" value="P:spindle elongation"/>
    <property type="evidence" value="ECO:0007669"/>
    <property type="project" value="TreeGrafter"/>
</dbReference>
<dbReference type="Pfam" id="PF16796">
    <property type="entry name" value="Microtub_bd"/>
    <property type="match status" value="1"/>
</dbReference>
<dbReference type="GeneTree" id="ENSGT00940000155921"/>
<protein>
    <recommendedName>
        <fullName evidence="8">Kinesin motor domain-containing protein</fullName>
    </recommendedName>
</protein>
<evidence type="ECO:0000256" key="7">
    <source>
        <dbReference type="PROSITE-ProRule" id="PRU00283"/>
    </source>
</evidence>
<accession>A0A4W2GK97</accession>
<feature type="binding site" evidence="7">
    <location>
        <begin position="96"/>
        <end position="103"/>
    </location>
    <ligand>
        <name>ATP</name>
        <dbReference type="ChEBI" id="CHEBI:30616"/>
    </ligand>
</feature>
<dbReference type="InterPro" id="IPR036961">
    <property type="entry name" value="Kinesin_motor_dom_sf"/>
</dbReference>
<dbReference type="PRINTS" id="PR00380">
    <property type="entry name" value="KINESINHEAVY"/>
</dbReference>
<evidence type="ECO:0000313" key="10">
    <source>
        <dbReference type="Proteomes" id="UP000429181"/>
    </source>
</evidence>
<organism evidence="9 10">
    <name type="scientific">Bos indicus x Bos taurus</name>
    <name type="common">Hybrid cattle</name>
    <dbReference type="NCBI Taxonomy" id="30522"/>
    <lineage>
        <taxon>Eukaryota</taxon>
        <taxon>Metazoa</taxon>
        <taxon>Chordata</taxon>
        <taxon>Craniata</taxon>
        <taxon>Vertebrata</taxon>
        <taxon>Euteleostomi</taxon>
        <taxon>Mammalia</taxon>
        <taxon>Eutheria</taxon>
        <taxon>Laurasiatheria</taxon>
        <taxon>Artiodactyla</taxon>
        <taxon>Ruminantia</taxon>
        <taxon>Pecora</taxon>
        <taxon>Bovidae</taxon>
        <taxon>Bovinae</taxon>
        <taxon>Bos</taxon>
    </lineage>
</organism>
<dbReference type="GO" id="GO:0072686">
    <property type="term" value="C:mitotic spindle"/>
    <property type="evidence" value="ECO:0007669"/>
    <property type="project" value="TreeGrafter"/>
</dbReference>
<dbReference type="GO" id="GO:0008574">
    <property type="term" value="F:plus-end-directed microtubule motor activity"/>
    <property type="evidence" value="ECO:0007669"/>
    <property type="project" value="TreeGrafter"/>
</dbReference>
<dbReference type="InterPro" id="IPR031852">
    <property type="entry name" value="Vik1/Cik1_MT-bd"/>
</dbReference>
<keyword evidence="6" id="KW-0206">Cytoskeleton</keyword>
<dbReference type="GO" id="GO:0005634">
    <property type="term" value="C:nucleus"/>
    <property type="evidence" value="ECO:0007669"/>
    <property type="project" value="TreeGrafter"/>
</dbReference>
<name>A0A4W2GK97_BOBOX</name>
<dbReference type="PROSITE" id="PS50067">
    <property type="entry name" value="KINESIN_MOTOR_2"/>
    <property type="match status" value="1"/>
</dbReference>
<feature type="domain" description="Kinesin motor" evidence="8">
    <location>
        <begin position="9"/>
        <end position="312"/>
    </location>
</feature>
<dbReference type="AlphaFoldDB" id="A0A4W2GK97"/>
<reference evidence="9 10" key="1">
    <citation type="submission" date="2018-11" db="EMBL/GenBank/DDBJ databases">
        <title>Haplotype-resolved cattle genomes.</title>
        <authorList>
            <person name="Low W.Y."/>
            <person name="Tearle R."/>
            <person name="Bickhart D.M."/>
            <person name="Rosen B.D."/>
            <person name="Koren S."/>
            <person name="Rhie A."/>
            <person name="Hiendleder S."/>
            <person name="Phillippy A.M."/>
            <person name="Smith T.P.L."/>
            <person name="Williams J.L."/>
        </authorList>
    </citation>
    <scope>NUCLEOTIDE SEQUENCE [LARGE SCALE GENOMIC DNA]</scope>
</reference>
<evidence type="ECO:0000256" key="4">
    <source>
        <dbReference type="ARBA" id="ARBA00022840"/>
    </source>
</evidence>
<evidence type="ECO:0000256" key="6">
    <source>
        <dbReference type="ARBA" id="ARBA00023212"/>
    </source>
</evidence>
<dbReference type="GO" id="GO:0008017">
    <property type="term" value="F:microtubule binding"/>
    <property type="evidence" value="ECO:0007669"/>
    <property type="project" value="InterPro"/>
</dbReference>
<dbReference type="InterPro" id="IPR047241">
    <property type="entry name" value="KIF11-like_kin_motor_dom"/>
</dbReference>
<dbReference type="PANTHER" id="PTHR47970:SF26">
    <property type="entry name" value="KINESIN-LIKE PROTEIN KIF11"/>
    <property type="match status" value="1"/>
</dbReference>
<dbReference type="PANTHER" id="PTHR47970">
    <property type="entry name" value="KINESIN-LIKE PROTEIN KIF11"/>
    <property type="match status" value="1"/>
</dbReference>
<dbReference type="InterPro" id="IPR027417">
    <property type="entry name" value="P-loop_NTPase"/>
</dbReference>
<evidence type="ECO:0000256" key="2">
    <source>
        <dbReference type="ARBA" id="ARBA00022490"/>
    </source>
</evidence>
<dbReference type="InterPro" id="IPR047149">
    <property type="entry name" value="KIF11-like"/>
</dbReference>
<dbReference type="GO" id="GO:0005524">
    <property type="term" value="F:ATP binding"/>
    <property type="evidence" value="ECO:0007669"/>
    <property type="project" value="UniProtKB-UniRule"/>
</dbReference>
<dbReference type="GO" id="GO:0005876">
    <property type="term" value="C:spindle microtubule"/>
    <property type="evidence" value="ECO:0007669"/>
    <property type="project" value="TreeGrafter"/>
</dbReference>
<comment type="similarity">
    <text evidence="7">Belongs to the TRAFAC class myosin-kinesin ATPase superfamily. Kinesin family.</text>
</comment>
<keyword evidence="2" id="KW-0963">Cytoplasm</keyword>
<dbReference type="GO" id="GO:0090307">
    <property type="term" value="P:mitotic spindle assembly"/>
    <property type="evidence" value="ECO:0007669"/>
    <property type="project" value="TreeGrafter"/>
</dbReference>
<evidence type="ECO:0000256" key="3">
    <source>
        <dbReference type="ARBA" id="ARBA00022741"/>
    </source>
</evidence>
<dbReference type="CDD" id="cd01364">
    <property type="entry name" value="KISc_BimC_Eg5"/>
    <property type="match status" value="1"/>
</dbReference>
<proteinExistence type="inferred from homology"/>
<comment type="subcellular location">
    <subcellularLocation>
        <location evidence="1">Cytoplasm</location>
        <location evidence="1">Cytoskeleton</location>
    </subcellularLocation>
</comment>
<keyword evidence="4 7" id="KW-0067">ATP-binding</keyword>
<keyword evidence="3 7" id="KW-0547">Nucleotide-binding</keyword>